<sequence>MSPLLTKILQEIEQLTIEEKFQIITYTTEQLKRQTTIPKTSKHSLCNLRGILPNILEGKDAQEWVKELRQEWQQREQ</sequence>
<reference evidence="1" key="1">
    <citation type="submission" date="2006-06" db="EMBL/GenBank/DDBJ databases">
        <title>Complete sequence of Trichodesmium erythraeum IMS101.</title>
        <authorList>
            <consortium name="US DOE Joint Genome Institute"/>
            <person name="Copeland A."/>
            <person name="Lucas S."/>
            <person name="Lapidus A."/>
            <person name="Barry K."/>
            <person name="Detter J.C."/>
            <person name="Glavina del Rio T."/>
            <person name="Hammon N."/>
            <person name="Israni S."/>
            <person name="Dalin E."/>
            <person name="Tice H."/>
            <person name="Pitluck S."/>
            <person name="Kiss H."/>
            <person name="Munk A.C."/>
            <person name="Brettin T."/>
            <person name="Bruce D."/>
            <person name="Han C."/>
            <person name="Tapia R."/>
            <person name="Gilna P."/>
            <person name="Schmutz J."/>
            <person name="Larimer F."/>
            <person name="Land M."/>
            <person name="Hauser L."/>
            <person name="Kyrpides N."/>
            <person name="Kim E."/>
            <person name="Richardson P."/>
        </authorList>
    </citation>
    <scope>NUCLEOTIDE SEQUENCE [LARGE SCALE GENOMIC DNA]</scope>
    <source>
        <strain evidence="1">IMS101</strain>
    </source>
</reference>
<dbReference type="RefSeq" id="WP_011610692.1">
    <property type="nucleotide sequence ID" value="NC_008312.1"/>
</dbReference>
<dbReference type="OrthoDB" id="495809at2"/>
<dbReference type="KEGG" id="ter:Tery_0900"/>
<dbReference type="HOGENOM" id="CLU_191188_0_0_3"/>
<protein>
    <recommendedName>
        <fullName evidence="2">DUF2281 domain-containing protein</fullName>
    </recommendedName>
</protein>
<accession>Q117M3</accession>
<dbReference type="STRING" id="203124.Tery_0900"/>
<evidence type="ECO:0000313" key="1">
    <source>
        <dbReference type="EMBL" id="ABG50301.1"/>
    </source>
</evidence>
<evidence type="ECO:0008006" key="2">
    <source>
        <dbReference type="Google" id="ProtNLM"/>
    </source>
</evidence>
<dbReference type="eggNOG" id="COG1813">
    <property type="taxonomic scope" value="Bacteria"/>
</dbReference>
<dbReference type="EMBL" id="CP000393">
    <property type="protein sequence ID" value="ABG50301.1"/>
    <property type="molecule type" value="Genomic_DNA"/>
</dbReference>
<proteinExistence type="predicted"/>
<dbReference type="AlphaFoldDB" id="Q117M3"/>
<name>Q117M3_TRIEI</name>
<organism evidence="1">
    <name type="scientific">Trichodesmium erythraeum (strain IMS101)</name>
    <dbReference type="NCBI Taxonomy" id="203124"/>
    <lineage>
        <taxon>Bacteria</taxon>
        <taxon>Bacillati</taxon>
        <taxon>Cyanobacteriota</taxon>
        <taxon>Cyanophyceae</taxon>
        <taxon>Oscillatoriophycideae</taxon>
        <taxon>Oscillatoriales</taxon>
        <taxon>Microcoleaceae</taxon>
        <taxon>Trichodesmium</taxon>
    </lineage>
</organism>
<gene>
    <name evidence="1" type="ordered locus">Tery_0900</name>
</gene>